<feature type="compositionally biased region" description="Low complexity" evidence="1">
    <location>
        <begin position="110"/>
        <end position="137"/>
    </location>
</feature>
<dbReference type="InterPro" id="IPR011993">
    <property type="entry name" value="PH-like_dom_sf"/>
</dbReference>
<dbReference type="AlphaFoldDB" id="A0A7S2YHV0"/>
<reference evidence="3" key="1">
    <citation type="submission" date="2021-01" db="EMBL/GenBank/DDBJ databases">
        <authorList>
            <person name="Corre E."/>
            <person name="Pelletier E."/>
            <person name="Niang G."/>
            <person name="Scheremetjew M."/>
            <person name="Finn R."/>
            <person name="Kale V."/>
            <person name="Holt S."/>
            <person name="Cochrane G."/>
            <person name="Meng A."/>
            <person name="Brown T."/>
            <person name="Cohen L."/>
        </authorList>
    </citation>
    <scope>NUCLEOTIDE SEQUENCE</scope>
    <source>
        <strain evidence="3">CCMP125</strain>
    </source>
</reference>
<dbReference type="Pfam" id="PF00169">
    <property type="entry name" value="PH"/>
    <property type="match status" value="1"/>
</dbReference>
<proteinExistence type="predicted"/>
<feature type="region of interest" description="Disordered" evidence="1">
    <location>
        <begin position="317"/>
        <end position="337"/>
    </location>
</feature>
<dbReference type="CDD" id="cd00821">
    <property type="entry name" value="PH"/>
    <property type="match status" value="1"/>
</dbReference>
<evidence type="ECO:0000313" key="3">
    <source>
        <dbReference type="EMBL" id="CAD9977431.1"/>
    </source>
</evidence>
<dbReference type="Gene3D" id="2.30.29.30">
    <property type="entry name" value="Pleckstrin-homology domain (PH domain)/Phosphotyrosine-binding domain (PTB)"/>
    <property type="match status" value="1"/>
</dbReference>
<dbReference type="SMART" id="SM00233">
    <property type="entry name" value="PH"/>
    <property type="match status" value="1"/>
</dbReference>
<feature type="domain" description="PH" evidence="2">
    <location>
        <begin position="379"/>
        <end position="510"/>
    </location>
</feature>
<feature type="region of interest" description="Disordered" evidence="1">
    <location>
        <begin position="203"/>
        <end position="303"/>
    </location>
</feature>
<evidence type="ECO:0000259" key="2">
    <source>
        <dbReference type="PROSITE" id="PS50003"/>
    </source>
</evidence>
<feature type="compositionally biased region" description="Low complexity" evidence="1">
    <location>
        <begin position="422"/>
        <end position="433"/>
    </location>
</feature>
<feature type="region of interest" description="Disordered" evidence="1">
    <location>
        <begin position="101"/>
        <end position="137"/>
    </location>
</feature>
<gene>
    <name evidence="3" type="ORF">APAL1065_LOCUS17554</name>
</gene>
<dbReference type="EMBL" id="HBHT01026176">
    <property type="protein sequence ID" value="CAD9977431.1"/>
    <property type="molecule type" value="Transcribed_RNA"/>
</dbReference>
<protein>
    <recommendedName>
        <fullName evidence="2">PH domain-containing protein</fullName>
    </recommendedName>
</protein>
<feature type="compositionally biased region" description="Acidic residues" evidence="1">
    <location>
        <begin position="240"/>
        <end position="258"/>
    </location>
</feature>
<name>A0A7S2YHV0_9STRA</name>
<organism evidence="3">
    <name type="scientific">Entomoneis paludosa</name>
    <dbReference type="NCBI Taxonomy" id="265537"/>
    <lineage>
        <taxon>Eukaryota</taxon>
        <taxon>Sar</taxon>
        <taxon>Stramenopiles</taxon>
        <taxon>Ochrophyta</taxon>
        <taxon>Bacillariophyta</taxon>
        <taxon>Bacillariophyceae</taxon>
        <taxon>Bacillariophycidae</taxon>
        <taxon>Entomoneidaceae</taxon>
        <taxon>Entomoneis</taxon>
    </lineage>
</organism>
<accession>A0A7S2YHV0</accession>
<feature type="region of interest" description="Disordered" evidence="1">
    <location>
        <begin position="705"/>
        <end position="730"/>
    </location>
</feature>
<dbReference type="PROSITE" id="PS50003">
    <property type="entry name" value="PH_DOMAIN"/>
    <property type="match status" value="1"/>
</dbReference>
<dbReference type="InterPro" id="IPR001849">
    <property type="entry name" value="PH_domain"/>
</dbReference>
<evidence type="ECO:0000256" key="1">
    <source>
        <dbReference type="SAM" id="MobiDB-lite"/>
    </source>
</evidence>
<feature type="region of interest" description="Disordered" evidence="1">
    <location>
        <begin position="422"/>
        <end position="443"/>
    </location>
</feature>
<feature type="compositionally biased region" description="Polar residues" evidence="1">
    <location>
        <begin position="709"/>
        <end position="728"/>
    </location>
</feature>
<sequence length="751" mass="83541">MGESHRVYWQQWLSNNEKSTGSRREWITSSVAVRMAPEARAIDVTNLLRQSLGLSNNSQQQPPLQDALILVGTLYSLSSDFLQYEHHGSYVTSTARVISRGGGMHRPAADRSAPTAATAGASSVSSSSTVATSTTPATRSDPIHLVYTLEPNDAPLVVRDRMVGRIRTLEEKAVTLNGGKGRHIISSTAPQIQWYFIPAIPPTTPSPPPQGGGTTIPTMPSPKNSNIPNCLQLEGYCTSMEEEEFDEDEDEDDDDNDFESPTKDEPRMTSAARRSMSVDYDEDEGKENGGFNSSKDNPDGRSIPTLQEKMEAKFPWLKDHQSGRESPPPIEHSTTSFDNPLSIAVTVSKRQPRSFLRKLARERKRGNELIASCRARQPPSHLSGFLLKRCNRDRHVWRKVHCVLTDDYLWFMTRVYSNLDASPNSNNNNSNNPHEQIRQEVRPSTYRYSKHGRLRLTRALLLEPAIDYAPLYRTPYAFELVTPDGTSHAFRATSKHAQLQWIRVLSERIVQSYENSLLEQAELILVDDCLAKSKRMEQVLNVDRLVEASSSSSGAKDNNSISIFRRNSSTGTLDQVKIRRHCLLQWGLMVADYREFGRHVHSTMPAKNPVVVSSLSQQPRPSPTSAAKETIAALSLTPQPPTFPPAVRQLIRTSWAQAHQLLAVLSAGPSVADQVMTSTSSDGPFAYPRRIETLLHHVEFQITGRHHTSGSSQSSLADLEGTVSTHQSFPPPLDLFDPLLQELQTMAAPSD</sequence>
<dbReference type="SUPFAM" id="SSF50729">
    <property type="entry name" value="PH domain-like"/>
    <property type="match status" value="1"/>
</dbReference>